<dbReference type="InterPro" id="IPR007729">
    <property type="entry name" value="DGOK"/>
</dbReference>
<dbReference type="OrthoDB" id="256574at2"/>
<dbReference type="Pfam" id="PF05035">
    <property type="entry name" value="DGOK"/>
    <property type="match status" value="1"/>
</dbReference>
<dbReference type="AlphaFoldDB" id="A0A2S8SA84"/>
<keyword evidence="1" id="KW-0418">Kinase</keyword>
<dbReference type="RefSeq" id="WP_105513966.1">
    <property type="nucleotide sequence ID" value="NZ_PVEP01000002.1"/>
</dbReference>
<evidence type="ECO:0000313" key="1">
    <source>
        <dbReference type="EMBL" id="PQV57747.1"/>
    </source>
</evidence>
<name>A0A2S8SA84_9RHOB</name>
<protein>
    <submittedName>
        <fullName evidence="1">2-dehydro-3-deoxygalactonokinase</fullName>
    </submittedName>
</protein>
<reference evidence="1 2" key="1">
    <citation type="submission" date="2018-02" db="EMBL/GenBank/DDBJ databases">
        <title>Genomic Encyclopedia of Archaeal and Bacterial Type Strains, Phase II (KMG-II): from individual species to whole genera.</title>
        <authorList>
            <person name="Goeker M."/>
        </authorList>
    </citation>
    <scope>NUCLEOTIDE SEQUENCE [LARGE SCALE GENOMIC DNA]</scope>
    <source>
        <strain evidence="1 2">DSM 18921</strain>
    </source>
</reference>
<dbReference type="Gene3D" id="3.30.420.300">
    <property type="entry name" value="2-keto-3-deoxy-galactonokinase, substrate binding domain"/>
    <property type="match status" value="1"/>
</dbReference>
<proteinExistence type="predicted"/>
<dbReference type="SUPFAM" id="SSF53067">
    <property type="entry name" value="Actin-like ATPase domain"/>
    <property type="match status" value="1"/>
</dbReference>
<gene>
    <name evidence="1" type="ORF">LX70_01555</name>
</gene>
<dbReference type="InterPro" id="IPR042258">
    <property type="entry name" value="DGOK_N"/>
</dbReference>
<dbReference type="InterPro" id="IPR042257">
    <property type="entry name" value="DGOK_C"/>
</dbReference>
<accession>A0A2S8SA84</accession>
<dbReference type="EMBL" id="PVEP01000002">
    <property type="protein sequence ID" value="PQV57747.1"/>
    <property type="molecule type" value="Genomic_DNA"/>
</dbReference>
<dbReference type="Gene3D" id="3.30.420.310">
    <property type="entry name" value="2-keto-3-deoxy-galactonokinase, C-terminal domain"/>
    <property type="match status" value="1"/>
</dbReference>
<keyword evidence="1" id="KW-0808">Transferase</keyword>
<dbReference type="GO" id="GO:0008671">
    <property type="term" value="F:2-dehydro-3-deoxygalactonokinase activity"/>
    <property type="evidence" value="ECO:0007669"/>
    <property type="project" value="InterPro"/>
</dbReference>
<evidence type="ECO:0000313" key="2">
    <source>
        <dbReference type="Proteomes" id="UP000238338"/>
    </source>
</evidence>
<organism evidence="1 2">
    <name type="scientific">Albidovulum denitrificans</name>
    <dbReference type="NCBI Taxonomy" id="404881"/>
    <lineage>
        <taxon>Bacteria</taxon>
        <taxon>Pseudomonadati</taxon>
        <taxon>Pseudomonadota</taxon>
        <taxon>Alphaproteobacteria</taxon>
        <taxon>Rhodobacterales</taxon>
        <taxon>Paracoccaceae</taxon>
        <taxon>Albidovulum</taxon>
    </lineage>
</organism>
<dbReference type="Proteomes" id="UP000238338">
    <property type="component" value="Unassembled WGS sequence"/>
</dbReference>
<comment type="caution">
    <text evidence="1">The sequence shown here is derived from an EMBL/GenBank/DDBJ whole genome shotgun (WGS) entry which is preliminary data.</text>
</comment>
<dbReference type="GO" id="GO:0034194">
    <property type="term" value="P:D-galactonate catabolic process"/>
    <property type="evidence" value="ECO:0007669"/>
    <property type="project" value="InterPro"/>
</dbReference>
<keyword evidence="2" id="KW-1185">Reference proteome</keyword>
<dbReference type="InterPro" id="IPR043129">
    <property type="entry name" value="ATPase_NBD"/>
</dbReference>
<sequence length="300" mass="30777">MVKPDWIAVDWGTSRLRAWAMAADGAVLAEGSSADGMGALDPDGFEPALMRLVGGWLPDTGAPVPVVACGMVGARQGWREVPYRPVPCAPLGGGMAVTTADPRLSVRILPGLSQATPPDVMRGEETQIAGLLSHMADFDGVICLPGTHTKWAQVSAGEVVSFQTFLTGEMFDLLATRSVLRHSVGGGALDRAAFAGAVTDAMTAPQKLAARLFAIRAAGLLEGLPEAEARGRLSGLLIGLELAGAKPYWLGQNVAVIGAPDLAGLYAEALKGAGVTVAVLEATSMTLAGLGAARRGRGDA</sequence>